<gene>
    <name evidence="14" type="ORF">UV12_C0001G0027</name>
</gene>
<evidence type="ECO:0000256" key="11">
    <source>
        <dbReference type="SAM" id="Phobius"/>
    </source>
</evidence>
<evidence type="ECO:0000313" key="14">
    <source>
        <dbReference type="EMBL" id="KKS48332.1"/>
    </source>
</evidence>
<dbReference type="EMBL" id="LCDG01000001">
    <property type="protein sequence ID" value="KKS48332.1"/>
    <property type="molecule type" value="Genomic_DNA"/>
</dbReference>
<dbReference type="GO" id="GO:0005886">
    <property type="term" value="C:plasma membrane"/>
    <property type="evidence" value="ECO:0007669"/>
    <property type="project" value="UniProtKB-SubCell"/>
</dbReference>
<evidence type="ECO:0000256" key="4">
    <source>
        <dbReference type="ARBA" id="ARBA00022475"/>
    </source>
</evidence>
<evidence type="ECO:0000256" key="3">
    <source>
        <dbReference type="ARBA" id="ARBA00021907"/>
    </source>
</evidence>
<dbReference type="GO" id="GO:0051301">
    <property type="term" value="P:cell division"/>
    <property type="evidence" value="ECO:0007669"/>
    <property type="project" value="UniProtKB-KW"/>
</dbReference>
<evidence type="ECO:0000256" key="8">
    <source>
        <dbReference type="ARBA" id="ARBA00023136"/>
    </source>
</evidence>
<keyword evidence="9 10" id="KW-0131">Cell cycle</keyword>
<reference evidence="14 15" key="1">
    <citation type="journal article" date="2015" name="Nature">
        <title>rRNA introns, odd ribosomes, and small enigmatic genomes across a large radiation of phyla.</title>
        <authorList>
            <person name="Brown C.T."/>
            <person name="Hug L.A."/>
            <person name="Thomas B.C."/>
            <person name="Sharon I."/>
            <person name="Castelle C.J."/>
            <person name="Singh A."/>
            <person name="Wilkins M.J."/>
            <person name="Williams K.H."/>
            <person name="Banfield J.F."/>
        </authorList>
    </citation>
    <scope>NUCLEOTIDE SEQUENCE [LARGE SCALE GENOMIC DNA]</scope>
</reference>
<evidence type="ECO:0000259" key="12">
    <source>
        <dbReference type="Pfam" id="PF02687"/>
    </source>
</evidence>
<comment type="caution">
    <text evidence="14">The sequence shown here is derived from an EMBL/GenBank/DDBJ whole genome shotgun (WGS) entry which is preliminary data.</text>
</comment>
<keyword evidence="4 10" id="KW-1003">Cell membrane</keyword>
<feature type="transmembrane region" description="Helical" evidence="11">
    <location>
        <begin position="233"/>
        <end position="255"/>
    </location>
</feature>
<dbReference type="InterPro" id="IPR040690">
    <property type="entry name" value="FtsX_ECD"/>
</dbReference>
<dbReference type="InterPro" id="IPR003838">
    <property type="entry name" value="ABC3_permease_C"/>
</dbReference>
<dbReference type="Pfam" id="PF02687">
    <property type="entry name" value="FtsX"/>
    <property type="match status" value="1"/>
</dbReference>
<dbReference type="Proteomes" id="UP000034704">
    <property type="component" value="Unassembled WGS sequence"/>
</dbReference>
<dbReference type="PANTHER" id="PTHR47755">
    <property type="entry name" value="CELL DIVISION PROTEIN FTSX"/>
    <property type="match status" value="1"/>
</dbReference>
<organism evidence="14 15">
    <name type="scientific">Candidatus Nomurabacteria bacterium GW2011_GWC2_42_20</name>
    <dbReference type="NCBI Taxonomy" id="1618756"/>
    <lineage>
        <taxon>Bacteria</taxon>
        <taxon>Candidatus Nomuraibacteriota</taxon>
    </lineage>
</organism>
<dbReference type="InterPro" id="IPR004513">
    <property type="entry name" value="FtsX"/>
</dbReference>
<keyword evidence="6 11" id="KW-0812">Transmembrane</keyword>
<evidence type="ECO:0000256" key="9">
    <source>
        <dbReference type="ARBA" id="ARBA00023306"/>
    </source>
</evidence>
<evidence type="ECO:0000256" key="7">
    <source>
        <dbReference type="ARBA" id="ARBA00022989"/>
    </source>
</evidence>
<comment type="similarity">
    <text evidence="2 10">Belongs to the ABC-4 integral membrane protein family. FtsX subfamily.</text>
</comment>
<feature type="transmembrane region" description="Helical" evidence="11">
    <location>
        <begin position="275"/>
        <end position="303"/>
    </location>
</feature>
<sequence length="310" mass="34457">MFWTTIKRIIKAGFISFWRNGSVSLSAVFVMIVALFMIASTLLITAFLGTALKDLQDKIDINIYVDEKATEPAILSLKEKIEILPEVKSVSYISREQALENFRIRHENDHRIIQALDEIGDNPLPATLTIKAKEPSQYEGISNFLSNKSELSAGSTLSIVSKVNYNDNKVAIDRLSKIIIGVKKLGGIITAMMIGISILITFNTIRLAIFIARDEIGVMRLVGGSNEYVRGPFVVEGILYGLVAAFLTLILFYPVTYWLKNTTQVFYGGVDLLHYFVANFVQIFVIIILSGIALGAVSSYLAVRKYLTSK</sequence>
<protein>
    <recommendedName>
        <fullName evidence="3 10">Cell division protein FtsX</fullName>
    </recommendedName>
</protein>
<evidence type="ECO:0000313" key="15">
    <source>
        <dbReference type="Proteomes" id="UP000034704"/>
    </source>
</evidence>
<dbReference type="Gene3D" id="3.30.70.3040">
    <property type="match status" value="1"/>
</dbReference>
<dbReference type="PIRSF" id="PIRSF003097">
    <property type="entry name" value="FtsX"/>
    <property type="match status" value="1"/>
</dbReference>
<accession>A0A0G0ZHV7</accession>
<name>A0A0G0ZHV7_9BACT</name>
<keyword evidence="7 11" id="KW-1133">Transmembrane helix</keyword>
<evidence type="ECO:0000259" key="13">
    <source>
        <dbReference type="Pfam" id="PF18075"/>
    </source>
</evidence>
<dbReference type="Pfam" id="PF18075">
    <property type="entry name" value="FtsX_ECD"/>
    <property type="match status" value="1"/>
</dbReference>
<feature type="transmembrane region" description="Helical" evidence="11">
    <location>
        <begin position="185"/>
        <end position="212"/>
    </location>
</feature>
<feature type="domain" description="ABC3 transporter permease C-terminal" evidence="12">
    <location>
        <begin position="188"/>
        <end position="305"/>
    </location>
</feature>
<evidence type="ECO:0000256" key="1">
    <source>
        <dbReference type="ARBA" id="ARBA00004651"/>
    </source>
</evidence>
<dbReference type="AlphaFoldDB" id="A0A0G0ZHV7"/>
<feature type="transmembrane region" description="Helical" evidence="11">
    <location>
        <begin position="21"/>
        <end position="48"/>
    </location>
</feature>
<comment type="subcellular location">
    <subcellularLocation>
        <location evidence="1">Cell membrane</location>
        <topology evidence="1">Multi-pass membrane protein</topology>
    </subcellularLocation>
</comment>
<dbReference type="STRING" id="1618756.UV12_C0001G0027"/>
<keyword evidence="8 10" id="KW-0472">Membrane</keyword>
<evidence type="ECO:0000256" key="10">
    <source>
        <dbReference type="PIRNR" id="PIRNR003097"/>
    </source>
</evidence>
<dbReference type="PANTHER" id="PTHR47755:SF1">
    <property type="entry name" value="CELL DIVISION PROTEIN FTSX"/>
    <property type="match status" value="1"/>
</dbReference>
<keyword evidence="5 10" id="KW-0132">Cell division</keyword>
<evidence type="ECO:0000256" key="6">
    <source>
        <dbReference type="ARBA" id="ARBA00022692"/>
    </source>
</evidence>
<proteinExistence type="inferred from homology"/>
<evidence type="ECO:0000256" key="2">
    <source>
        <dbReference type="ARBA" id="ARBA00007379"/>
    </source>
</evidence>
<evidence type="ECO:0000256" key="5">
    <source>
        <dbReference type="ARBA" id="ARBA00022618"/>
    </source>
</evidence>
<feature type="domain" description="FtsX extracellular" evidence="13">
    <location>
        <begin position="60"/>
        <end position="147"/>
    </location>
</feature>